<dbReference type="GO" id="GO:0006363">
    <property type="term" value="P:termination of RNA polymerase I transcription"/>
    <property type="evidence" value="ECO:0000318"/>
    <property type="project" value="GO_Central"/>
</dbReference>
<evidence type="ECO:0000313" key="11">
    <source>
        <dbReference type="Proteomes" id="UP000017836"/>
    </source>
</evidence>
<dbReference type="InterPro" id="IPR034004">
    <property type="entry name" value="Zn_ribbon_RPA12_C"/>
</dbReference>
<keyword evidence="4" id="KW-0479">Metal-binding</keyword>
<keyword evidence="5 8" id="KW-0863">Zinc-finger</keyword>
<feature type="domain" description="TFIIS-type" evidence="9">
    <location>
        <begin position="59"/>
        <end position="99"/>
    </location>
</feature>
<dbReference type="OMA" id="VMKSARY"/>
<keyword evidence="6" id="KW-0862">Zinc</keyword>
<dbReference type="Proteomes" id="UP000017836">
    <property type="component" value="Unassembled WGS sequence"/>
</dbReference>
<dbReference type="PROSITE" id="PS51133">
    <property type="entry name" value="ZF_TFIIS_2"/>
    <property type="match status" value="1"/>
</dbReference>
<dbReference type="CDD" id="cd10507">
    <property type="entry name" value="Zn-ribbon_RPA12"/>
    <property type="match status" value="1"/>
</dbReference>
<dbReference type="SMART" id="SM00440">
    <property type="entry name" value="ZnF_C2C2"/>
    <property type="match status" value="1"/>
</dbReference>
<dbReference type="PANTHER" id="PTHR11239">
    <property type="entry name" value="DNA-DIRECTED RNA POLYMERASE"/>
    <property type="match status" value="1"/>
</dbReference>
<name>W1NY17_AMBTC</name>
<dbReference type="GO" id="GO:0005736">
    <property type="term" value="C:RNA polymerase I complex"/>
    <property type="evidence" value="ECO:0000318"/>
    <property type="project" value="GO_Central"/>
</dbReference>
<keyword evidence="11" id="KW-1185">Reference proteome</keyword>
<dbReference type="STRING" id="13333.W1NY17"/>
<evidence type="ECO:0000256" key="2">
    <source>
        <dbReference type="ARBA" id="ARBA00018784"/>
    </source>
</evidence>
<dbReference type="GO" id="GO:0008270">
    <property type="term" value="F:zinc ion binding"/>
    <property type="evidence" value="ECO:0007669"/>
    <property type="project" value="UniProtKB-KW"/>
</dbReference>
<accession>W1NY17</accession>
<protein>
    <recommendedName>
        <fullName evidence="2">DNA-directed RNA polymerase I subunit RPA12</fullName>
    </recommendedName>
</protein>
<reference evidence="11" key="1">
    <citation type="journal article" date="2013" name="Science">
        <title>The Amborella genome and the evolution of flowering plants.</title>
        <authorList>
            <consortium name="Amborella Genome Project"/>
        </authorList>
    </citation>
    <scope>NUCLEOTIDE SEQUENCE [LARGE SCALE GENOMIC DNA]</scope>
</reference>
<evidence type="ECO:0000256" key="3">
    <source>
        <dbReference type="ARBA" id="ARBA00022478"/>
    </source>
</evidence>
<gene>
    <name evidence="10" type="ORF">AMTR_s00111p00127690</name>
</gene>
<dbReference type="HOGENOM" id="CLU_093932_1_0_1"/>
<dbReference type="AlphaFoldDB" id="W1NY17"/>
<dbReference type="Gene3D" id="2.20.25.10">
    <property type="match status" value="1"/>
</dbReference>
<dbReference type="Gramene" id="ERN00239">
    <property type="protein sequence ID" value="ERN00239"/>
    <property type="gene ID" value="AMTR_s00111p00127690"/>
</dbReference>
<keyword evidence="3" id="KW-0804">Transcription</keyword>
<evidence type="ECO:0000256" key="6">
    <source>
        <dbReference type="ARBA" id="ARBA00022833"/>
    </source>
</evidence>
<evidence type="ECO:0000256" key="7">
    <source>
        <dbReference type="ARBA" id="ARBA00023242"/>
    </source>
</evidence>
<evidence type="ECO:0000259" key="9">
    <source>
        <dbReference type="PROSITE" id="PS51133"/>
    </source>
</evidence>
<dbReference type="InterPro" id="IPR001222">
    <property type="entry name" value="Znf_TFIIS"/>
</dbReference>
<evidence type="ECO:0000256" key="1">
    <source>
        <dbReference type="ARBA" id="ARBA00004604"/>
    </source>
</evidence>
<dbReference type="EMBL" id="KI394940">
    <property type="protein sequence ID" value="ERN00239.1"/>
    <property type="molecule type" value="Genomic_DNA"/>
</dbReference>
<evidence type="ECO:0000256" key="5">
    <source>
        <dbReference type="ARBA" id="ARBA00022771"/>
    </source>
</evidence>
<evidence type="ECO:0000256" key="8">
    <source>
        <dbReference type="PROSITE-ProRule" id="PRU00472"/>
    </source>
</evidence>
<proteinExistence type="predicted"/>
<evidence type="ECO:0000256" key="4">
    <source>
        <dbReference type="ARBA" id="ARBA00022723"/>
    </source>
</evidence>
<dbReference type="Pfam" id="PF01096">
    <property type="entry name" value="Zn_ribbon_TFIIS"/>
    <property type="match status" value="1"/>
</dbReference>
<dbReference type="InterPro" id="IPR012164">
    <property type="entry name" value="Rpa12/Rpb9/Rpc10/TFS"/>
</dbReference>
<keyword evidence="7" id="KW-0539">Nucleus</keyword>
<dbReference type="eggNOG" id="KOG2907">
    <property type="taxonomic scope" value="Eukaryota"/>
</dbReference>
<sequence length="102" mass="11980">MRREKTRVKPNHDVSELAGREICYTITAEDLRRDLNLEPFVQLDKDTREEDKGVQRTVVNEPCPKCLNPQLEYHTKQLRSADEGQTVFYDCPKCRHKFSVNT</sequence>
<evidence type="ECO:0000313" key="10">
    <source>
        <dbReference type="EMBL" id="ERN00239.1"/>
    </source>
</evidence>
<comment type="subcellular location">
    <subcellularLocation>
        <location evidence="1">Nucleus</location>
        <location evidence="1">Nucleolus</location>
    </subcellularLocation>
</comment>
<dbReference type="GO" id="GO:0003899">
    <property type="term" value="F:DNA-directed RNA polymerase activity"/>
    <property type="evidence" value="ECO:0007669"/>
    <property type="project" value="InterPro"/>
</dbReference>
<keyword evidence="3" id="KW-0240">DNA-directed RNA polymerase</keyword>
<dbReference type="SUPFAM" id="SSF57783">
    <property type="entry name" value="Zinc beta-ribbon"/>
    <property type="match status" value="1"/>
</dbReference>
<organism evidence="10 11">
    <name type="scientific">Amborella trichopoda</name>
    <dbReference type="NCBI Taxonomy" id="13333"/>
    <lineage>
        <taxon>Eukaryota</taxon>
        <taxon>Viridiplantae</taxon>
        <taxon>Streptophyta</taxon>
        <taxon>Embryophyta</taxon>
        <taxon>Tracheophyta</taxon>
        <taxon>Spermatophyta</taxon>
        <taxon>Magnoliopsida</taxon>
        <taxon>Amborellales</taxon>
        <taxon>Amborellaceae</taxon>
        <taxon>Amborella</taxon>
    </lineage>
</organism>
<dbReference type="GO" id="GO:0003676">
    <property type="term" value="F:nucleic acid binding"/>
    <property type="evidence" value="ECO:0007669"/>
    <property type="project" value="InterPro"/>
</dbReference>
<dbReference type="PANTHER" id="PTHR11239:SF14">
    <property type="entry name" value="DNA-DIRECTED RNA POLYMERASE I SUBUNIT RPA12"/>
    <property type="match status" value="1"/>
</dbReference>
<dbReference type="FunFam" id="2.20.25.10:FF:000049">
    <property type="entry name" value="DNA-directed RNA polymerase subunit"/>
    <property type="match status" value="1"/>
</dbReference>